<organism evidence="4 5">
    <name type="scientific">Gulosibacter chungangensis</name>
    <dbReference type="NCBI Taxonomy" id="979746"/>
    <lineage>
        <taxon>Bacteria</taxon>
        <taxon>Bacillati</taxon>
        <taxon>Actinomycetota</taxon>
        <taxon>Actinomycetes</taxon>
        <taxon>Micrococcales</taxon>
        <taxon>Microbacteriaceae</taxon>
        <taxon>Gulosibacter</taxon>
    </lineage>
</organism>
<dbReference type="AlphaFoldDB" id="A0A7J5B9C3"/>
<feature type="transmembrane region" description="Helical" evidence="2">
    <location>
        <begin position="339"/>
        <end position="369"/>
    </location>
</feature>
<accession>A0A7J5B9C3</accession>
<feature type="transmembrane region" description="Helical" evidence="2">
    <location>
        <begin position="196"/>
        <end position="225"/>
    </location>
</feature>
<evidence type="ECO:0000313" key="5">
    <source>
        <dbReference type="Proteomes" id="UP000433493"/>
    </source>
</evidence>
<feature type="compositionally biased region" description="Pro residues" evidence="1">
    <location>
        <begin position="79"/>
        <end position="89"/>
    </location>
</feature>
<dbReference type="Pfam" id="PF10110">
    <property type="entry name" value="GPDPase_memb"/>
    <property type="match status" value="1"/>
</dbReference>
<feature type="compositionally biased region" description="Polar residues" evidence="1">
    <location>
        <begin position="100"/>
        <end position="115"/>
    </location>
</feature>
<feature type="transmembrane region" description="Helical" evidence="2">
    <location>
        <begin position="283"/>
        <end position="307"/>
    </location>
</feature>
<evidence type="ECO:0000313" key="4">
    <source>
        <dbReference type="EMBL" id="KAB1641166.1"/>
    </source>
</evidence>
<comment type="caution">
    <text evidence="4">The sequence shown here is derived from an EMBL/GenBank/DDBJ whole genome shotgun (WGS) entry which is preliminary data.</text>
</comment>
<evidence type="ECO:0000256" key="2">
    <source>
        <dbReference type="SAM" id="Phobius"/>
    </source>
</evidence>
<keyword evidence="5" id="KW-1185">Reference proteome</keyword>
<gene>
    <name evidence="4" type="ORF">F8O05_13110</name>
</gene>
<evidence type="ECO:0000259" key="3">
    <source>
        <dbReference type="Pfam" id="PF10110"/>
    </source>
</evidence>
<feature type="transmembrane region" description="Helical" evidence="2">
    <location>
        <begin position="150"/>
        <end position="176"/>
    </location>
</feature>
<protein>
    <recommendedName>
        <fullName evidence="3">Glycerophosphoryl diester phosphodiesterase membrane domain-containing protein</fullName>
    </recommendedName>
</protein>
<keyword evidence="2" id="KW-0812">Transmembrane</keyword>
<name>A0A7J5B9C3_9MICO</name>
<feature type="compositionally biased region" description="Polar residues" evidence="1">
    <location>
        <begin position="552"/>
        <end position="563"/>
    </location>
</feature>
<feature type="region of interest" description="Disordered" evidence="1">
    <location>
        <begin position="74"/>
        <end position="117"/>
    </location>
</feature>
<feature type="transmembrane region" description="Helical" evidence="2">
    <location>
        <begin position="389"/>
        <end position="422"/>
    </location>
</feature>
<feature type="compositionally biased region" description="Gly residues" evidence="1">
    <location>
        <begin position="492"/>
        <end position="501"/>
    </location>
</feature>
<reference evidence="4 5" key="1">
    <citation type="submission" date="2019-09" db="EMBL/GenBank/DDBJ databases">
        <title>Phylogeny of genus Pseudoclavibacter and closely related genus.</title>
        <authorList>
            <person name="Li Y."/>
        </authorList>
    </citation>
    <scope>NUCLEOTIDE SEQUENCE [LARGE SCALE GENOMIC DNA]</scope>
    <source>
        <strain evidence="4 5">KCTC 13959</strain>
    </source>
</reference>
<keyword evidence="2" id="KW-0472">Membrane</keyword>
<dbReference type="InterPro" id="IPR018476">
    <property type="entry name" value="GlyceroP-diester-Pdiesterase_M"/>
</dbReference>
<sequence length="563" mass="58967">MPIISARAVSSSTTRIFSDKPAPFRLSTLRMVRGNDIAVSKPALPHARVPCCSLRTCELGAVYRGVCNDELVTDQYPGQPGPQPYPQQQPFPGGAASWDYESTGSQGPTQPSNGWTPAPKAGLIPLRPLSFGEIFGSTFKLLRVNAGISIGSALVVQGITALLAAGLPILVGVWASNRIIMAGSEDAALLNSALPGWLLLSILPGIIVSLIGSALLQVVIVQVVAKGILSQKAKLGETLNFGWSRFWPILGFFGLYFAVILVASVILGLLIALAVWLGTSDSGVGMLLVILLTILLGLGFFVAAVWIGTKLTFAMPAIVLEKLGPIQSIRRSWKLSNGYFWRTFGILLLLQVIIQTMSQVVGGAISLVMSIIPAFITPTGDIAEGQEGGFIAIMIVLLGISLLLSVLIAAVGQVLVTGNAAIMYTDLRMRKEGLNIHLQGAAEAYAEGREPEQNPWLAPDLGPLPKPEPYGAPAYPMGYQAPVQGTPGYGAPGYGAPGYGGPSYPAQPGYGSGQGGYGQSDLSQGGYEQSGYGQDAPEQSPYGQGGYGQGGNTDNPSTGGTRE</sequence>
<feature type="domain" description="Glycerophosphoryl diester phosphodiesterase membrane" evidence="3">
    <location>
        <begin position="292"/>
        <end position="410"/>
    </location>
</feature>
<feature type="region of interest" description="Disordered" evidence="1">
    <location>
        <begin position="492"/>
        <end position="563"/>
    </location>
</feature>
<feature type="region of interest" description="Disordered" evidence="1">
    <location>
        <begin position="449"/>
        <end position="469"/>
    </location>
</feature>
<dbReference type="EMBL" id="WBKB01000010">
    <property type="protein sequence ID" value="KAB1641166.1"/>
    <property type="molecule type" value="Genomic_DNA"/>
</dbReference>
<feature type="compositionally biased region" description="Low complexity" evidence="1">
    <location>
        <begin position="519"/>
        <end position="534"/>
    </location>
</feature>
<feature type="transmembrane region" description="Helical" evidence="2">
    <location>
        <begin position="246"/>
        <end position="277"/>
    </location>
</feature>
<proteinExistence type="predicted"/>
<evidence type="ECO:0000256" key="1">
    <source>
        <dbReference type="SAM" id="MobiDB-lite"/>
    </source>
</evidence>
<keyword evidence="2" id="KW-1133">Transmembrane helix</keyword>
<dbReference type="Proteomes" id="UP000433493">
    <property type="component" value="Unassembled WGS sequence"/>
</dbReference>
<dbReference type="OrthoDB" id="121140at2"/>